<gene>
    <name evidence="2" type="ORF">B1A74_03905</name>
</gene>
<dbReference type="GO" id="GO:0003824">
    <property type="term" value="F:catalytic activity"/>
    <property type="evidence" value="ECO:0007669"/>
    <property type="project" value="InterPro"/>
</dbReference>
<dbReference type="InterPro" id="IPR011037">
    <property type="entry name" value="Pyrv_Knase-like_insert_dom_sf"/>
</dbReference>
<accession>A0A1V3A0F5</accession>
<proteinExistence type="predicted"/>
<dbReference type="Gene3D" id="2.40.33.20">
    <property type="entry name" value="PK beta-barrel domain-like"/>
    <property type="match status" value="1"/>
</dbReference>
<comment type="caution">
    <text evidence="2">The sequence shown here is derived from an EMBL/GenBank/DDBJ whole genome shotgun (WGS) entry which is preliminary data.</text>
</comment>
<name>A0A1V3A0F5_9GAMM</name>
<feature type="domain" description="MOSC" evidence="1">
    <location>
        <begin position="25"/>
        <end position="163"/>
    </location>
</feature>
<dbReference type="AlphaFoldDB" id="A0A1V3A0F5"/>
<evidence type="ECO:0000313" key="3">
    <source>
        <dbReference type="Proteomes" id="UP000189177"/>
    </source>
</evidence>
<dbReference type="Proteomes" id="UP000189177">
    <property type="component" value="Unassembled WGS sequence"/>
</dbReference>
<keyword evidence="3" id="KW-1185">Reference proteome</keyword>
<dbReference type="RefSeq" id="WP_077243825.1">
    <property type="nucleotide sequence ID" value="NZ_MUZR01000009.1"/>
</dbReference>
<evidence type="ECO:0000313" key="2">
    <source>
        <dbReference type="EMBL" id="OOC10815.1"/>
    </source>
</evidence>
<protein>
    <recommendedName>
        <fullName evidence="1">MOSC domain-containing protein</fullName>
    </recommendedName>
</protein>
<dbReference type="OrthoDB" id="1550913at2"/>
<dbReference type="Pfam" id="PF03473">
    <property type="entry name" value="MOSC"/>
    <property type="match status" value="1"/>
</dbReference>
<dbReference type="GO" id="GO:0030170">
    <property type="term" value="F:pyridoxal phosphate binding"/>
    <property type="evidence" value="ECO:0007669"/>
    <property type="project" value="InterPro"/>
</dbReference>
<sequence>MIRPFRRRTATGTLDAIWIAEQAGAPMAPCERIELDLAGLQGDRYHEGRGHWHPVEACRVTLIGAEELERARRRARRLRHPANLVPGEHRRNLVVSGLGRSPREGELRIGDTRFVIERPRPPCGWLNQVVGYNLAAALRHDSGICLRPLETGTLHVGDPVHWHTARRKSAP</sequence>
<dbReference type="GO" id="GO:0030151">
    <property type="term" value="F:molybdenum ion binding"/>
    <property type="evidence" value="ECO:0007669"/>
    <property type="project" value="InterPro"/>
</dbReference>
<reference evidence="2 3" key="1">
    <citation type="submission" date="2017-02" db="EMBL/GenBank/DDBJ databases">
        <title>Genomic diversity within the haloalkaliphilic genus Thioalkalivibrio.</title>
        <authorList>
            <person name="Ahn A.-C."/>
            <person name="Meier-Kolthoff J."/>
            <person name="Overmars L."/>
            <person name="Richter M."/>
            <person name="Woyke T."/>
            <person name="Sorokin D.Y."/>
            <person name="Muyzer G."/>
        </authorList>
    </citation>
    <scope>NUCLEOTIDE SEQUENCE [LARGE SCALE GENOMIC DNA]</scope>
    <source>
        <strain evidence="2 3">HL17</strain>
    </source>
</reference>
<dbReference type="PANTHER" id="PTHR36930">
    <property type="entry name" value="METAL-SULFUR CLUSTER BIOSYNTHESIS PROTEINS YUAD-RELATED"/>
    <property type="match status" value="1"/>
</dbReference>
<dbReference type="PANTHER" id="PTHR36930:SF1">
    <property type="entry name" value="MOSC DOMAIN-CONTAINING PROTEIN"/>
    <property type="match status" value="1"/>
</dbReference>
<dbReference type="InterPro" id="IPR052716">
    <property type="entry name" value="MOSC_domain"/>
</dbReference>
<dbReference type="SUPFAM" id="SSF50800">
    <property type="entry name" value="PK beta-barrel domain-like"/>
    <property type="match status" value="1"/>
</dbReference>
<dbReference type="InterPro" id="IPR005302">
    <property type="entry name" value="MoCF_Sase_C"/>
</dbReference>
<evidence type="ECO:0000259" key="1">
    <source>
        <dbReference type="PROSITE" id="PS51340"/>
    </source>
</evidence>
<dbReference type="EMBL" id="MUZR01000009">
    <property type="protein sequence ID" value="OOC10815.1"/>
    <property type="molecule type" value="Genomic_DNA"/>
</dbReference>
<dbReference type="STRING" id="252474.B1A74_03905"/>
<dbReference type="PROSITE" id="PS51340">
    <property type="entry name" value="MOSC"/>
    <property type="match status" value="1"/>
</dbReference>
<organism evidence="2 3">
    <name type="scientific">Thioalkalivibrio halophilus</name>
    <dbReference type="NCBI Taxonomy" id="252474"/>
    <lineage>
        <taxon>Bacteria</taxon>
        <taxon>Pseudomonadati</taxon>
        <taxon>Pseudomonadota</taxon>
        <taxon>Gammaproteobacteria</taxon>
        <taxon>Chromatiales</taxon>
        <taxon>Ectothiorhodospiraceae</taxon>
        <taxon>Thioalkalivibrio</taxon>
    </lineage>
</organism>